<sequence length="52" mass="5739">MKATRNFADKAHIVSQQYNGTGETQAGVSAGRLTVRPAENEHPERKSTTPHY</sequence>
<feature type="compositionally biased region" description="Polar residues" evidence="1">
    <location>
        <begin position="18"/>
        <end position="27"/>
    </location>
</feature>
<evidence type="ECO:0000256" key="1">
    <source>
        <dbReference type="SAM" id="MobiDB-lite"/>
    </source>
</evidence>
<keyword evidence="3" id="KW-1185">Reference proteome</keyword>
<dbReference type="Proteomes" id="UP001330749">
    <property type="component" value="Unassembled WGS sequence"/>
</dbReference>
<gene>
    <name evidence="2" type="ORF">P4447_17200</name>
</gene>
<accession>A0ABU6NDN9</accession>
<dbReference type="EMBL" id="JARMQG010000277">
    <property type="protein sequence ID" value="MED3564158.1"/>
    <property type="molecule type" value="Genomic_DNA"/>
</dbReference>
<protein>
    <submittedName>
        <fullName evidence="2">Uncharacterized protein</fullName>
    </submittedName>
</protein>
<dbReference type="RefSeq" id="WP_327969278.1">
    <property type="nucleotide sequence ID" value="NZ_JARMQG010000277.1"/>
</dbReference>
<comment type="caution">
    <text evidence="2">The sequence shown here is derived from an EMBL/GenBank/DDBJ whole genome shotgun (WGS) entry which is preliminary data.</text>
</comment>
<reference evidence="2 3" key="1">
    <citation type="submission" date="2023-03" db="EMBL/GenBank/DDBJ databases">
        <title>Bacillus Genome Sequencing.</title>
        <authorList>
            <person name="Dunlap C."/>
        </authorList>
    </citation>
    <scope>NUCLEOTIDE SEQUENCE [LARGE SCALE GENOMIC DNA]</scope>
    <source>
        <strain evidence="2 3">B-14544</strain>
    </source>
</reference>
<proteinExistence type="predicted"/>
<feature type="compositionally biased region" description="Basic and acidic residues" evidence="1">
    <location>
        <begin position="38"/>
        <end position="52"/>
    </location>
</feature>
<evidence type="ECO:0000313" key="2">
    <source>
        <dbReference type="EMBL" id="MED3564158.1"/>
    </source>
</evidence>
<evidence type="ECO:0000313" key="3">
    <source>
        <dbReference type="Proteomes" id="UP001330749"/>
    </source>
</evidence>
<name>A0ABU6NDN9_9BACI</name>
<feature type="region of interest" description="Disordered" evidence="1">
    <location>
        <begin position="18"/>
        <end position="52"/>
    </location>
</feature>
<organism evidence="2 3">
    <name type="scientific">Bacillus xiapuensis</name>
    <dbReference type="NCBI Taxonomy" id="2014075"/>
    <lineage>
        <taxon>Bacteria</taxon>
        <taxon>Bacillati</taxon>
        <taxon>Bacillota</taxon>
        <taxon>Bacilli</taxon>
        <taxon>Bacillales</taxon>
        <taxon>Bacillaceae</taxon>
        <taxon>Bacillus</taxon>
    </lineage>
</organism>